<dbReference type="Proteomes" id="UP000598120">
    <property type="component" value="Unassembled WGS sequence"/>
</dbReference>
<dbReference type="CDD" id="cd02513">
    <property type="entry name" value="CMP-NeuAc_Synthase"/>
    <property type="match status" value="1"/>
</dbReference>
<protein>
    <recommendedName>
        <fullName evidence="3">N-acylneuraminate cytidylyltransferase</fullName>
    </recommendedName>
</protein>
<organism evidence="1 2">
    <name type="scientific">Aquaticitalea lipolytica</name>
    <dbReference type="NCBI Taxonomy" id="1247562"/>
    <lineage>
        <taxon>Bacteria</taxon>
        <taxon>Pseudomonadati</taxon>
        <taxon>Bacteroidota</taxon>
        <taxon>Flavobacteriia</taxon>
        <taxon>Flavobacteriales</taxon>
        <taxon>Flavobacteriaceae</taxon>
        <taxon>Aquaticitalea</taxon>
    </lineage>
</organism>
<name>A0A8J2TMD5_9FLAO</name>
<dbReference type="InterPro" id="IPR029044">
    <property type="entry name" value="Nucleotide-diphossugar_trans"/>
</dbReference>
<accession>A0A8J2TMD5</accession>
<dbReference type="Pfam" id="PF02348">
    <property type="entry name" value="CTP_transf_3"/>
    <property type="match status" value="1"/>
</dbReference>
<dbReference type="PANTHER" id="PTHR21485">
    <property type="entry name" value="HAD SUPERFAMILY MEMBERS CMAS AND KDSC"/>
    <property type="match status" value="1"/>
</dbReference>
<comment type="caution">
    <text evidence="1">The sequence shown here is derived from an EMBL/GenBank/DDBJ whole genome shotgun (WGS) entry which is preliminary data.</text>
</comment>
<evidence type="ECO:0008006" key="3">
    <source>
        <dbReference type="Google" id="ProtNLM"/>
    </source>
</evidence>
<keyword evidence="2" id="KW-1185">Reference proteome</keyword>
<dbReference type="SUPFAM" id="SSF53448">
    <property type="entry name" value="Nucleotide-diphospho-sugar transferases"/>
    <property type="match status" value="1"/>
</dbReference>
<dbReference type="Gene3D" id="3.90.550.10">
    <property type="entry name" value="Spore Coat Polysaccharide Biosynthesis Protein SpsA, Chain A"/>
    <property type="match status" value="1"/>
</dbReference>
<dbReference type="InterPro" id="IPR003329">
    <property type="entry name" value="Cytidylyl_trans"/>
</dbReference>
<reference evidence="1 2" key="1">
    <citation type="journal article" date="2014" name="Int. J. Syst. Evol. Microbiol.">
        <title>Complete genome sequence of Corynebacterium casei LMG S-19264T (=DSM 44701T), isolated from a smear-ripened cheese.</title>
        <authorList>
            <consortium name="US DOE Joint Genome Institute (JGI-PGF)"/>
            <person name="Walter F."/>
            <person name="Albersmeier A."/>
            <person name="Kalinowski J."/>
            <person name="Ruckert C."/>
        </authorList>
    </citation>
    <scope>NUCLEOTIDE SEQUENCE [LARGE SCALE GENOMIC DNA]</scope>
    <source>
        <strain evidence="1 2">CGMCC 1.15295</strain>
    </source>
</reference>
<sequence>MTILGIIPARGGSKSIPKKNIKELDGKPLLQYTLEATNNSKLLSRVILSSDDDEIISIAKNLKVDVPFKRPSHLAEDASPTLPVIQHALQFFKFQNIHFDAVCLLQVTSPFKTGDFIDASIKKFIESDCDALISVQKVPAEYNPHWTFKANEEGFLNLTTNDKQIISRRQDLPTVYHRDGLIYITKTSVLLEQNSIYGNKIAYIESPEEGQINIDTMDDWHKAEAYLKSKQK</sequence>
<dbReference type="PANTHER" id="PTHR21485:SF6">
    <property type="entry name" value="N-ACYLNEURAMINATE CYTIDYLYLTRANSFERASE-RELATED"/>
    <property type="match status" value="1"/>
</dbReference>
<gene>
    <name evidence="1" type="primary">neuA</name>
    <name evidence="1" type="ORF">GCM10011531_04450</name>
</gene>
<dbReference type="EMBL" id="BMIC01000001">
    <property type="protein sequence ID" value="GFZ78032.1"/>
    <property type="molecule type" value="Genomic_DNA"/>
</dbReference>
<dbReference type="AlphaFoldDB" id="A0A8J2TMD5"/>
<evidence type="ECO:0000313" key="1">
    <source>
        <dbReference type="EMBL" id="GFZ78032.1"/>
    </source>
</evidence>
<dbReference type="InterPro" id="IPR050793">
    <property type="entry name" value="CMP-NeuNAc_synthase"/>
</dbReference>
<evidence type="ECO:0000313" key="2">
    <source>
        <dbReference type="Proteomes" id="UP000598120"/>
    </source>
</evidence>
<dbReference type="RefSeq" id="WP_188604706.1">
    <property type="nucleotide sequence ID" value="NZ_BMIC01000001.1"/>
</dbReference>
<dbReference type="GO" id="GO:0008781">
    <property type="term" value="F:N-acylneuraminate cytidylyltransferase activity"/>
    <property type="evidence" value="ECO:0007669"/>
    <property type="project" value="TreeGrafter"/>
</dbReference>
<proteinExistence type="predicted"/>